<dbReference type="GO" id="GO:0070273">
    <property type="term" value="F:phosphatidylinositol-4-phosphate binding"/>
    <property type="evidence" value="ECO:0007669"/>
    <property type="project" value="TreeGrafter"/>
</dbReference>
<evidence type="ECO:0000256" key="4">
    <source>
        <dbReference type="ARBA" id="ARBA00022452"/>
    </source>
</evidence>
<dbReference type="AlphaFoldDB" id="A0A6P6BKB3"/>
<keyword evidence="11" id="KW-0449">Lipoprotein</keyword>
<evidence type="ECO:0000256" key="9">
    <source>
        <dbReference type="ARBA" id="ARBA00023136"/>
    </source>
</evidence>
<dbReference type="GO" id="GO:0005886">
    <property type="term" value="C:plasma membrane"/>
    <property type="evidence" value="ECO:0007669"/>
    <property type="project" value="UniProtKB-SubCell"/>
</dbReference>
<evidence type="ECO:0000256" key="2">
    <source>
        <dbReference type="ARBA" id="ARBA00004651"/>
    </source>
</evidence>
<evidence type="ECO:0000256" key="7">
    <source>
        <dbReference type="ARBA" id="ARBA00022590"/>
    </source>
</evidence>
<dbReference type="Pfam" id="PF17708">
    <property type="entry name" value="Gasdermin_C"/>
    <property type="match status" value="1"/>
</dbReference>
<dbReference type="KEGG" id="pvp:105301254"/>
<dbReference type="PANTHER" id="PTHR16399:SF21">
    <property type="entry name" value="GASDERMIN-C"/>
    <property type="match status" value="1"/>
</dbReference>
<evidence type="ECO:0000256" key="1">
    <source>
        <dbReference type="ARBA" id="ARBA00004514"/>
    </source>
</evidence>
<dbReference type="GO" id="GO:0005546">
    <property type="term" value="F:phosphatidylinositol-4,5-bisphosphate binding"/>
    <property type="evidence" value="ECO:0007669"/>
    <property type="project" value="TreeGrafter"/>
</dbReference>
<evidence type="ECO:0000313" key="16">
    <source>
        <dbReference type="RefSeq" id="XP_023375471.1"/>
    </source>
</evidence>
<evidence type="ECO:0000256" key="6">
    <source>
        <dbReference type="ARBA" id="ARBA00022490"/>
    </source>
</evidence>
<keyword evidence="8" id="KW-0812">Transmembrane</keyword>
<keyword evidence="15" id="KW-1185">Reference proteome</keyword>
<evidence type="ECO:0000259" key="14">
    <source>
        <dbReference type="Pfam" id="PF17708"/>
    </source>
</evidence>
<comment type="similarity">
    <text evidence="3">Belongs to the gasdermin family.</text>
</comment>
<sequence length="474" mass="53548">MSGADVTTSGEVMEFQGSSFQYQVVTTPNETWTELKKRKLLDPEPVFLRQCRERSINLYVVTETVKLLNSPVLHDISSMKSEGVGEGSIVREMKLTLPQGMVMAYKMKPLVFKEKGWDVSMSPGLSPQDEGVGEDRIVREMKLTLPQGMVMAYKMKPLVFKEKGWGSRFLFRESESEDMERGWDPEFQQASRKSTRILLARTLCCLPHKRSVPHFSLRFSIFLAEYDSSVPRAQTCHLQGQWVKGAEWFRSCSFGGQGLTSPGVSDLTLSPLPVGRQCLRADFRHLQAEVSHYVKKAQLLQKVGNVVFSSILAMLGDGEAWRGLKDKIEQEPLGHLDGLGGAILNALREGSYYKSVNSEDPIPYLLGAINVLSDFQQDLLVWSMKKKILLQQRDLVRSILEPNFKYPRNIPFTIKPEFLAPLQGEDLDITYRLLKECGLRMEPNSPRSIWNPKAKKPLSALYAALTVLQQLAEA</sequence>
<evidence type="ECO:0000256" key="10">
    <source>
        <dbReference type="ARBA" id="ARBA00023139"/>
    </source>
</evidence>
<proteinExistence type="inferred from homology"/>
<dbReference type="InterPro" id="IPR041263">
    <property type="entry name" value="Gasdermin_PUB"/>
</dbReference>
<evidence type="ECO:0000259" key="13">
    <source>
        <dbReference type="Pfam" id="PF04598"/>
    </source>
</evidence>
<dbReference type="GO" id="GO:0005829">
    <property type="term" value="C:cytosol"/>
    <property type="evidence" value="ECO:0007669"/>
    <property type="project" value="UniProtKB-SubCell"/>
</dbReference>
<dbReference type="RefSeq" id="XP_023375471.1">
    <property type="nucleotide sequence ID" value="XM_023519703.1"/>
</dbReference>
<keyword evidence="9" id="KW-0472">Membrane</keyword>
<reference evidence="16" key="1">
    <citation type="submission" date="2025-08" db="UniProtKB">
        <authorList>
            <consortium name="RefSeq"/>
        </authorList>
    </citation>
    <scope>IDENTIFICATION</scope>
    <source>
        <tissue evidence="16">Kidney</tissue>
    </source>
</reference>
<dbReference type="GO" id="GO:0001786">
    <property type="term" value="F:phosphatidylserine binding"/>
    <property type="evidence" value="ECO:0007669"/>
    <property type="project" value="TreeGrafter"/>
</dbReference>
<keyword evidence="4" id="KW-1134">Transmembrane beta strand</keyword>
<evidence type="ECO:0000313" key="15">
    <source>
        <dbReference type="Proteomes" id="UP000515202"/>
    </source>
</evidence>
<dbReference type="GO" id="GO:0070269">
    <property type="term" value="P:pyroptotic inflammatory response"/>
    <property type="evidence" value="ECO:0007669"/>
    <property type="project" value="TreeGrafter"/>
</dbReference>
<dbReference type="PANTHER" id="PTHR16399">
    <property type="entry name" value="GASDERMIN"/>
    <property type="match status" value="1"/>
</dbReference>
<dbReference type="InterPro" id="IPR040460">
    <property type="entry name" value="Gasdermin_pore"/>
</dbReference>
<dbReference type="Pfam" id="PF04598">
    <property type="entry name" value="Gasdermin"/>
    <property type="match status" value="1"/>
</dbReference>
<name>A0A6P6BKB3_PTEVA</name>
<evidence type="ECO:0000256" key="12">
    <source>
        <dbReference type="ARBA" id="ARBA00038764"/>
    </source>
</evidence>
<dbReference type="Proteomes" id="UP000515202">
    <property type="component" value="Unplaced"/>
</dbReference>
<evidence type="ECO:0000256" key="11">
    <source>
        <dbReference type="ARBA" id="ARBA00023288"/>
    </source>
</evidence>
<feature type="domain" description="Gasdermin PUB" evidence="14">
    <location>
        <begin position="282"/>
        <end position="447"/>
    </location>
</feature>
<dbReference type="OrthoDB" id="9836623at2759"/>
<dbReference type="GeneID" id="105301254"/>
<dbReference type="InterPro" id="IPR007677">
    <property type="entry name" value="Gasdermin"/>
</dbReference>
<feature type="domain" description="Gasdermin pore forming" evidence="13">
    <location>
        <begin position="6"/>
        <end position="121"/>
    </location>
</feature>
<gene>
    <name evidence="16" type="primary">LOC105301254</name>
</gene>
<comment type="subunit">
    <text evidence="12">Homooligomer; homooligomeric ring-shaped pore complex containing 27-28 subunits when inserted in the membrane.</text>
</comment>
<accession>A0A6P6BKB3</accession>
<dbReference type="GO" id="GO:0042742">
    <property type="term" value="P:defense response to bacterium"/>
    <property type="evidence" value="ECO:0007669"/>
    <property type="project" value="TreeGrafter"/>
</dbReference>
<comment type="subcellular location">
    <subcellularLocation>
        <location evidence="2">Cell membrane</location>
        <topology evidence="2">Multi-pass membrane protein</topology>
    </subcellularLocation>
    <subcellularLocation>
        <location evidence="1">Cytoplasm</location>
        <location evidence="1">Cytosol</location>
    </subcellularLocation>
</comment>
<evidence type="ECO:0000256" key="3">
    <source>
        <dbReference type="ARBA" id="ARBA00009279"/>
    </source>
</evidence>
<evidence type="ECO:0000256" key="5">
    <source>
        <dbReference type="ARBA" id="ARBA00022475"/>
    </source>
</evidence>
<dbReference type="GO" id="GO:0012501">
    <property type="term" value="P:programmed cell death"/>
    <property type="evidence" value="ECO:0007669"/>
    <property type="project" value="UniProtKB-KW"/>
</dbReference>
<evidence type="ECO:0000256" key="8">
    <source>
        <dbReference type="ARBA" id="ARBA00022692"/>
    </source>
</evidence>
<organism evidence="15 16">
    <name type="scientific">Pteropus vampyrus</name>
    <name type="common">Large flying fox</name>
    <dbReference type="NCBI Taxonomy" id="132908"/>
    <lineage>
        <taxon>Eukaryota</taxon>
        <taxon>Metazoa</taxon>
        <taxon>Chordata</taxon>
        <taxon>Craniata</taxon>
        <taxon>Vertebrata</taxon>
        <taxon>Euteleostomi</taxon>
        <taxon>Mammalia</taxon>
        <taxon>Eutheria</taxon>
        <taxon>Laurasiatheria</taxon>
        <taxon>Chiroptera</taxon>
        <taxon>Yinpterochiroptera</taxon>
        <taxon>Pteropodoidea</taxon>
        <taxon>Pteropodidae</taxon>
        <taxon>Pteropodinae</taxon>
        <taxon>Pteropus</taxon>
    </lineage>
</organism>
<keyword evidence="5" id="KW-1003">Cell membrane</keyword>
<keyword evidence="7" id="KW-1210">Necrosis</keyword>
<protein>
    <submittedName>
        <fullName evidence="16">Gasdermin-C</fullName>
    </submittedName>
</protein>
<keyword evidence="6" id="KW-0963">Cytoplasm</keyword>
<keyword evidence="10" id="KW-0564">Palmitate</keyword>